<dbReference type="AlphaFoldDB" id="A0A5S4HAS3"/>
<accession>A0A5S4HAS3</accession>
<dbReference type="OrthoDB" id="9811084at2"/>
<gene>
    <name evidence="7" type="ORF">ETD96_00505</name>
</gene>
<dbReference type="SUPFAM" id="SSF46689">
    <property type="entry name" value="Homeodomain-like"/>
    <property type="match status" value="1"/>
</dbReference>
<dbReference type="PANTHER" id="PTHR30055:SF234">
    <property type="entry name" value="HTH-TYPE TRANSCRIPTIONAL REGULATOR BETI"/>
    <property type="match status" value="1"/>
</dbReference>
<dbReference type="InterPro" id="IPR009057">
    <property type="entry name" value="Homeodomain-like_sf"/>
</dbReference>
<keyword evidence="2 4" id="KW-0238">DNA-binding</keyword>
<evidence type="ECO:0000256" key="5">
    <source>
        <dbReference type="SAM" id="MobiDB-lite"/>
    </source>
</evidence>
<dbReference type="InterPro" id="IPR001647">
    <property type="entry name" value="HTH_TetR"/>
</dbReference>
<evidence type="ECO:0000256" key="1">
    <source>
        <dbReference type="ARBA" id="ARBA00023015"/>
    </source>
</evidence>
<reference evidence="7 8" key="1">
    <citation type="submission" date="2019-05" db="EMBL/GenBank/DDBJ databases">
        <title>Draft genome sequence of Actinomadura geliboluensis A8036.</title>
        <authorList>
            <person name="Saricaoglu S."/>
            <person name="Isik K."/>
        </authorList>
    </citation>
    <scope>NUCLEOTIDE SEQUENCE [LARGE SCALE GENOMIC DNA]</scope>
    <source>
        <strain evidence="7 8">A8036</strain>
    </source>
</reference>
<dbReference type="Proteomes" id="UP000305238">
    <property type="component" value="Unassembled WGS sequence"/>
</dbReference>
<comment type="caution">
    <text evidence="7">The sequence shown here is derived from an EMBL/GenBank/DDBJ whole genome shotgun (WGS) entry which is preliminary data.</text>
</comment>
<dbReference type="GO" id="GO:0003700">
    <property type="term" value="F:DNA-binding transcription factor activity"/>
    <property type="evidence" value="ECO:0007669"/>
    <property type="project" value="TreeGrafter"/>
</dbReference>
<keyword evidence="3" id="KW-0804">Transcription</keyword>
<evidence type="ECO:0000259" key="6">
    <source>
        <dbReference type="PROSITE" id="PS50977"/>
    </source>
</evidence>
<keyword evidence="8" id="KW-1185">Reference proteome</keyword>
<evidence type="ECO:0000313" key="7">
    <source>
        <dbReference type="EMBL" id="TMR42355.1"/>
    </source>
</evidence>
<evidence type="ECO:0000256" key="4">
    <source>
        <dbReference type="PROSITE-ProRule" id="PRU00335"/>
    </source>
</evidence>
<dbReference type="PROSITE" id="PS50977">
    <property type="entry name" value="HTH_TETR_2"/>
    <property type="match status" value="1"/>
</dbReference>
<feature type="DNA-binding region" description="H-T-H motif" evidence="4">
    <location>
        <begin position="44"/>
        <end position="63"/>
    </location>
</feature>
<name>A0A5S4HAS3_9ACTN</name>
<dbReference type="Pfam" id="PF00440">
    <property type="entry name" value="TetR_N"/>
    <property type="match status" value="1"/>
</dbReference>
<evidence type="ECO:0000256" key="3">
    <source>
        <dbReference type="ARBA" id="ARBA00023163"/>
    </source>
</evidence>
<protein>
    <submittedName>
        <fullName evidence="7">TetR/AcrR family transcriptional regulator</fullName>
    </submittedName>
</protein>
<organism evidence="7 8">
    <name type="scientific">Actinomadura geliboluensis</name>
    <dbReference type="NCBI Taxonomy" id="882440"/>
    <lineage>
        <taxon>Bacteria</taxon>
        <taxon>Bacillati</taxon>
        <taxon>Actinomycetota</taxon>
        <taxon>Actinomycetes</taxon>
        <taxon>Streptosporangiales</taxon>
        <taxon>Thermomonosporaceae</taxon>
        <taxon>Actinomadura</taxon>
    </lineage>
</organism>
<dbReference type="GO" id="GO:0000976">
    <property type="term" value="F:transcription cis-regulatory region binding"/>
    <property type="evidence" value="ECO:0007669"/>
    <property type="project" value="TreeGrafter"/>
</dbReference>
<dbReference type="Gene3D" id="1.10.357.10">
    <property type="entry name" value="Tetracycline Repressor, domain 2"/>
    <property type="match status" value="1"/>
</dbReference>
<evidence type="ECO:0000313" key="8">
    <source>
        <dbReference type="Proteomes" id="UP000305238"/>
    </source>
</evidence>
<sequence>MNRMSAEGRRRRGRPRKGEEQDTRRLLLDAALDLFARQGYATTTVRQIANLAGVHDSAIYFHFENKDAMYAALFDEMGPPSLEALCPDLDAIAATPPDEAIRALVERLLRVWLSPRGRRYAGVILRDGAGRQGARGLAEAIEAARHRLAGPFKAWQAAGLMRADQPAGQLVWELMAPLDVIWFLRLRPDASDEELAAAERQVEAHLDYFLACTTIKEERP</sequence>
<dbReference type="PRINTS" id="PR00455">
    <property type="entry name" value="HTHTETR"/>
</dbReference>
<dbReference type="EMBL" id="VCKZ01000002">
    <property type="protein sequence ID" value="TMR42355.1"/>
    <property type="molecule type" value="Genomic_DNA"/>
</dbReference>
<dbReference type="InterPro" id="IPR036271">
    <property type="entry name" value="Tet_transcr_reg_TetR-rel_C_sf"/>
</dbReference>
<proteinExistence type="predicted"/>
<evidence type="ECO:0000256" key="2">
    <source>
        <dbReference type="ARBA" id="ARBA00023125"/>
    </source>
</evidence>
<dbReference type="SUPFAM" id="SSF48498">
    <property type="entry name" value="Tetracyclin repressor-like, C-terminal domain"/>
    <property type="match status" value="1"/>
</dbReference>
<feature type="domain" description="HTH tetR-type" evidence="6">
    <location>
        <begin position="21"/>
        <end position="81"/>
    </location>
</feature>
<feature type="region of interest" description="Disordered" evidence="5">
    <location>
        <begin position="1"/>
        <end position="22"/>
    </location>
</feature>
<dbReference type="PANTHER" id="PTHR30055">
    <property type="entry name" value="HTH-TYPE TRANSCRIPTIONAL REGULATOR RUTR"/>
    <property type="match status" value="1"/>
</dbReference>
<keyword evidence="1" id="KW-0805">Transcription regulation</keyword>
<dbReference type="InterPro" id="IPR050109">
    <property type="entry name" value="HTH-type_TetR-like_transc_reg"/>
</dbReference>